<organism evidence="4 5">
    <name type="scientific">Trichonephila inaurata madagascariensis</name>
    <dbReference type="NCBI Taxonomy" id="2747483"/>
    <lineage>
        <taxon>Eukaryota</taxon>
        <taxon>Metazoa</taxon>
        <taxon>Ecdysozoa</taxon>
        <taxon>Arthropoda</taxon>
        <taxon>Chelicerata</taxon>
        <taxon>Arachnida</taxon>
        <taxon>Araneae</taxon>
        <taxon>Araneomorphae</taxon>
        <taxon>Entelegynae</taxon>
        <taxon>Araneoidea</taxon>
        <taxon>Nephilidae</taxon>
        <taxon>Trichonephila</taxon>
        <taxon>Trichonephila inaurata</taxon>
    </lineage>
</organism>
<reference evidence="4" key="1">
    <citation type="submission" date="2020-08" db="EMBL/GenBank/DDBJ databases">
        <title>Multicomponent nature underlies the extraordinary mechanical properties of spider dragline silk.</title>
        <authorList>
            <person name="Kono N."/>
            <person name="Nakamura H."/>
            <person name="Mori M."/>
            <person name="Yoshida Y."/>
            <person name="Ohtoshi R."/>
            <person name="Malay A.D."/>
            <person name="Moran D.A.P."/>
            <person name="Tomita M."/>
            <person name="Numata K."/>
            <person name="Arakawa K."/>
        </authorList>
    </citation>
    <scope>NUCLEOTIDE SEQUENCE</scope>
</reference>
<dbReference type="Pfam" id="PF13181">
    <property type="entry name" value="TPR_8"/>
    <property type="match status" value="1"/>
</dbReference>
<feature type="region of interest" description="Disordered" evidence="3">
    <location>
        <begin position="505"/>
        <end position="552"/>
    </location>
</feature>
<dbReference type="Pfam" id="PF13176">
    <property type="entry name" value="TPR_7"/>
    <property type="match status" value="1"/>
</dbReference>
<dbReference type="GO" id="GO:0045842">
    <property type="term" value="P:positive regulation of mitotic metaphase/anaphase transition"/>
    <property type="evidence" value="ECO:0007669"/>
    <property type="project" value="TreeGrafter"/>
</dbReference>
<evidence type="ECO:0000256" key="2">
    <source>
        <dbReference type="PROSITE-ProRule" id="PRU00339"/>
    </source>
</evidence>
<dbReference type="SMART" id="SM00028">
    <property type="entry name" value="TPR"/>
    <property type="match status" value="7"/>
</dbReference>
<dbReference type="PANTHER" id="PTHR12558:SF36">
    <property type="entry name" value="ANAPHASE-PROMOTING COMPLEX SUBUNIT 7"/>
    <property type="match status" value="1"/>
</dbReference>
<evidence type="ECO:0000313" key="5">
    <source>
        <dbReference type="Proteomes" id="UP000886998"/>
    </source>
</evidence>
<accession>A0A8X7CBN4</accession>
<name>A0A8X7CBN4_9ARAC</name>
<feature type="repeat" description="TPR" evidence="2">
    <location>
        <begin position="469"/>
        <end position="502"/>
    </location>
</feature>
<evidence type="ECO:0000256" key="1">
    <source>
        <dbReference type="ARBA" id="ARBA00022803"/>
    </source>
</evidence>
<proteinExistence type="predicted"/>
<dbReference type="AlphaFoldDB" id="A0A8X7CBN4"/>
<gene>
    <name evidence="4" type="primary">ANAPC7</name>
    <name evidence="4" type="ORF">TNIN_170971</name>
</gene>
<dbReference type="SUPFAM" id="SSF81901">
    <property type="entry name" value="HCP-like"/>
    <property type="match status" value="1"/>
</dbReference>
<evidence type="ECO:0000256" key="3">
    <source>
        <dbReference type="SAM" id="MobiDB-lite"/>
    </source>
</evidence>
<dbReference type="Pfam" id="PF14559">
    <property type="entry name" value="TPR_19"/>
    <property type="match status" value="2"/>
</dbReference>
<feature type="compositionally biased region" description="Acidic residues" evidence="3">
    <location>
        <begin position="521"/>
        <end position="542"/>
    </location>
</feature>
<dbReference type="OrthoDB" id="308440at2759"/>
<dbReference type="PROSITE" id="PS50005">
    <property type="entry name" value="TPR"/>
    <property type="match status" value="2"/>
</dbReference>
<dbReference type="InterPro" id="IPR011990">
    <property type="entry name" value="TPR-like_helical_dom_sf"/>
</dbReference>
<keyword evidence="5" id="KW-1185">Reference proteome</keyword>
<dbReference type="EMBL" id="BMAV01013298">
    <property type="protein sequence ID" value="GFY60813.1"/>
    <property type="molecule type" value="Genomic_DNA"/>
</dbReference>
<dbReference type="InterPro" id="IPR019734">
    <property type="entry name" value="TPR_rpt"/>
</dbReference>
<dbReference type="Proteomes" id="UP000886998">
    <property type="component" value="Unassembled WGS sequence"/>
</dbReference>
<dbReference type="GO" id="GO:0016567">
    <property type="term" value="P:protein ubiquitination"/>
    <property type="evidence" value="ECO:0007669"/>
    <property type="project" value="TreeGrafter"/>
</dbReference>
<protein>
    <submittedName>
        <fullName evidence="4">Anaphase-promoting complex subunit 7</fullName>
    </submittedName>
</protein>
<feature type="repeat" description="TPR" evidence="2">
    <location>
        <begin position="231"/>
        <end position="264"/>
    </location>
</feature>
<dbReference type="SUPFAM" id="SSF48452">
    <property type="entry name" value="TPR-like"/>
    <property type="match status" value="2"/>
</dbReference>
<comment type="caution">
    <text evidence="4">The sequence shown here is derived from an EMBL/GenBank/DDBJ whole genome shotgun (WGS) entry which is preliminary data.</text>
</comment>
<dbReference type="GO" id="GO:0051301">
    <property type="term" value="P:cell division"/>
    <property type="evidence" value="ECO:0007669"/>
    <property type="project" value="TreeGrafter"/>
</dbReference>
<feature type="compositionally biased region" description="Polar residues" evidence="3">
    <location>
        <begin position="511"/>
        <end position="520"/>
    </location>
</feature>
<dbReference type="GO" id="GO:0005680">
    <property type="term" value="C:anaphase-promoting complex"/>
    <property type="evidence" value="ECO:0007669"/>
    <property type="project" value="TreeGrafter"/>
</dbReference>
<keyword evidence="1 2" id="KW-0802">TPR repeat</keyword>
<evidence type="ECO:0000313" key="4">
    <source>
        <dbReference type="EMBL" id="GFY60813.1"/>
    </source>
</evidence>
<dbReference type="PANTHER" id="PTHR12558">
    <property type="entry name" value="CELL DIVISION CYCLE 16,23,27"/>
    <property type="match status" value="1"/>
</dbReference>
<sequence length="552" mass="61738">MALFEQLKAIYDQGLHGSVVTLANMVLTLSDSNPEVLTYSTKYQTFVYYGDALLNLKEFKKAEAMFKKALQFRKSLAKTKGKAQPFPPGEVTSEVDVKYKTHLCLVQLRQYSQAAAILDSIPAKQRNACINMALAKVNHLLNGNDRVAITCYKEVLRECPFAMDAAQGLLYLGVKAAEVAALMISGPLNASNMDWLSLWLKGHSHVHAKELSMAISSFKQIDMKTQLRDSTDVLVSLGEVYYYNGDFQNASAVLERAHCLDPLNTKGMDIYAILLGKEKKLKELESVATRLISVNDNVPEPYIAMGYFCLAAKKGSKAINFAQKACNLSPYYIESLLLKATVLFDLKKTQEALSYFGEAYKIASYRYEAHKGLVDCYMAMHRTREAIAIASTACKQLGQSARGLTLYASVLMKDPLSADKAKPLLEKALKQDPTYLNAVYLLAAVYEQERLYEKGIELLKKHMEQQTSCRLHQMLGDFLARTNEHEKALHHFSIALNMDPSNHKAVEGSQRVEQQNPESSESYEVDDIADSENEGDLEESEVEAVWSDVEYS</sequence>
<dbReference type="Gene3D" id="1.25.40.10">
    <property type="entry name" value="Tetratricopeptide repeat domain"/>
    <property type="match status" value="2"/>
</dbReference>